<accession>A0ABV6DGI3</accession>
<dbReference type="RefSeq" id="WP_377468741.1">
    <property type="nucleotide sequence ID" value="NZ_JBHLWN010000022.1"/>
</dbReference>
<keyword evidence="5" id="KW-0694">RNA-binding</keyword>
<dbReference type="NCBIfam" id="TIGR02817">
    <property type="entry name" value="adh_fam_1"/>
    <property type="match status" value="1"/>
</dbReference>
<evidence type="ECO:0000256" key="1">
    <source>
        <dbReference type="ARBA" id="ARBA00004496"/>
    </source>
</evidence>
<dbReference type="InterPro" id="IPR011032">
    <property type="entry name" value="GroES-like_sf"/>
</dbReference>
<keyword evidence="3" id="KW-0963">Cytoplasm</keyword>
<evidence type="ECO:0000256" key="5">
    <source>
        <dbReference type="ARBA" id="ARBA00022884"/>
    </source>
</evidence>
<evidence type="ECO:0000259" key="7">
    <source>
        <dbReference type="SMART" id="SM00829"/>
    </source>
</evidence>
<feature type="domain" description="Enoyl reductase (ER)" evidence="7">
    <location>
        <begin position="20"/>
        <end position="341"/>
    </location>
</feature>
<dbReference type="InterPro" id="IPR036291">
    <property type="entry name" value="NAD(P)-bd_dom_sf"/>
</dbReference>
<dbReference type="SUPFAM" id="SSF50129">
    <property type="entry name" value="GroES-like"/>
    <property type="match status" value="1"/>
</dbReference>
<dbReference type="InterPro" id="IPR051603">
    <property type="entry name" value="Zinc-ADH_QOR/CCCR"/>
</dbReference>
<keyword evidence="9" id="KW-1185">Reference proteome</keyword>
<keyword evidence="6" id="KW-0560">Oxidoreductase</keyword>
<reference evidence="8 9" key="1">
    <citation type="submission" date="2024-09" db="EMBL/GenBank/DDBJ databases">
        <authorList>
            <person name="Sun Q."/>
            <person name="Mori K."/>
        </authorList>
    </citation>
    <scope>NUCLEOTIDE SEQUENCE [LARGE SCALE GENOMIC DNA]</scope>
    <source>
        <strain evidence="8 9">CCM 7759</strain>
    </source>
</reference>
<comment type="subunit">
    <text evidence="2">Homotetramer.</text>
</comment>
<dbReference type="Proteomes" id="UP001589776">
    <property type="component" value="Unassembled WGS sequence"/>
</dbReference>
<dbReference type="EMBL" id="JBHLWN010000022">
    <property type="protein sequence ID" value="MFC0211750.1"/>
    <property type="molecule type" value="Genomic_DNA"/>
</dbReference>
<keyword evidence="4" id="KW-0521">NADP</keyword>
<evidence type="ECO:0000256" key="6">
    <source>
        <dbReference type="RuleBase" id="RU364000"/>
    </source>
</evidence>
<comment type="subcellular location">
    <subcellularLocation>
        <location evidence="1">Cytoplasm</location>
    </subcellularLocation>
</comment>
<dbReference type="Pfam" id="PF08240">
    <property type="entry name" value="ADH_N"/>
    <property type="match status" value="1"/>
</dbReference>
<protein>
    <recommendedName>
        <fullName evidence="6">Zinc-type alcohol dehydrogenase-like protein</fullName>
    </recommendedName>
</protein>
<evidence type="ECO:0000313" key="8">
    <source>
        <dbReference type="EMBL" id="MFC0211750.1"/>
    </source>
</evidence>
<dbReference type="SMART" id="SM00829">
    <property type="entry name" value="PKS_ER"/>
    <property type="match status" value="1"/>
</dbReference>
<evidence type="ECO:0000256" key="2">
    <source>
        <dbReference type="ARBA" id="ARBA00011881"/>
    </source>
</evidence>
<dbReference type="PROSITE" id="PS01162">
    <property type="entry name" value="QOR_ZETA_CRYSTAL"/>
    <property type="match status" value="1"/>
</dbReference>
<dbReference type="PANTHER" id="PTHR44154">
    <property type="entry name" value="QUINONE OXIDOREDUCTASE"/>
    <property type="match status" value="1"/>
</dbReference>
<gene>
    <name evidence="8" type="ORF">ACFFK0_04655</name>
</gene>
<dbReference type="InterPro" id="IPR013154">
    <property type="entry name" value="ADH-like_N"/>
</dbReference>
<dbReference type="Gene3D" id="3.90.180.10">
    <property type="entry name" value="Medium-chain alcohol dehydrogenases, catalytic domain"/>
    <property type="match status" value="1"/>
</dbReference>
<keyword evidence="6" id="KW-0862">Zinc</keyword>
<evidence type="ECO:0000313" key="9">
    <source>
        <dbReference type="Proteomes" id="UP001589776"/>
    </source>
</evidence>
<keyword evidence="6" id="KW-0479">Metal-binding</keyword>
<dbReference type="Pfam" id="PF13602">
    <property type="entry name" value="ADH_zinc_N_2"/>
    <property type="match status" value="1"/>
</dbReference>
<proteinExistence type="inferred from homology"/>
<organism evidence="8 9">
    <name type="scientific">Paenibacillus chartarius</name>
    <dbReference type="NCBI Taxonomy" id="747481"/>
    <lineage>
        <taxon>Bacteria</taxon>
        <taxon>Bacillati</taxon>
        <taxon>Bacillota</taxon>
        <taxon>Bacilli</taxon>
        <taxon>Bacillales</taxon>
        <taxon>Paenibacillaceae</taxon>
        <taxon>Paenibacillus</taxon>
    </lineage>
</organism>
<name>A0ABV6DGI3_9BACL</name>
<comment type="similarity">
    <text evidence="6">Belongs to the zinc-containing alcohol dehydrogenase family. Quinone oxidoreductase subfamily.</text>
</comment>
<dbReference type="PANTHER" id="PTHR44154:SF1">
    <property type="entry name" value="QUINONE OXIDOREDUCTASE"/>
    <property type="match status" value="1"/>
</dbReference>
<dbReference type="InterPro" id="IPR020843">
    <property type="entry name" value="ER"/>
</dbReference>
<comment type="caution">
    <text evidence="8">The sequence shown here is derived from an EMBL/GenBank/DDBJ whole genome shotgun (WGS) entry which is preliminary data.</text>
</comment>
<sequence length="348" mass="37064">MSENLTMKAVGLYRYLPIEAADSLVDVVVPKPSPSGRDLLVEVKAVSVNPADAKVRQPKAAVEAEPRILGWDAAGIVAEAGPACTLFKPGDEVYYAGSIARPGANSEFHLVDERIVGPKPVTLDFAEAAALPLTSITAWEALVDRLRVSPLPGGNRDKTILIIGAAGGVGSMAVQLARYLGFTVIGTASRPESSAWVTELGAAHVINHYEEFVPQLAALGFSSVDYILCCNDTDLHWANMASAIAPQGGICAIVPSVQPVNLALLHRKSVTFAWELMFTRPAFETPDMAEQHKLLARLADWIDAGHLRTTLTRRLGPMNAASLKQAHALIESGRTIGKIALDAGHPQS</sequence>
<dbReference type="CDD" id="cd08252">
    <property type="entry name" value="AL_MDR"/>
    <property type="match status" value="1"/>
</dbReference>
<dbReference type="InterPro" id="IPR014182">
    <property type="entry name" value="ADH_Zn_typ-1"/>
</dbReference>
<dbReference type="Gene3D" id="3.40.50.720">
    <property type="entry name" value="NAD(P)-binding Rossmann-like Domain"/>
    <property type="match status" value="1"/>
</dbReference>
<dbReference type="SUPFAM" id="SSF51735">
    <property type="entry name" value="NAD(P)-binding Rossmann-fold domains"/>
    <property type="match status" value="1"/>
</dbReference>
<dbReference type="InterPro" id="IPR002364">
    <property type="entry name" value="Quin_OxRdtase/zeta-crystal_CS"/>
</dbReference>
<evidence type="ECO:0000256" key="3">
    <source>
        <dbReference type="ARBA" id="ARBA00022490"/>
    </source>
</evidence>
<evidence type="ECO:0000256" key="4">
    <source>
        <dbReference type="ARBA" id="ARBA00022857"/>
    </source>
</evidence>